<sequence length="881" mass="99511">MDPYFTDARGHIPRSIIKTADGVRWISLNAGNIAIPEGTYARHKDDTKRLTMSIDSRTGALGEREWAAHMDWWDPVHPWRGFIPVTSSRPNSWFLEFDATAPVERVLAAGNQQTGFRVHHLLAPQIQADVSAITASVREIAAAIHYPPGAHVPDEWRVDSVTDHHRTRWQAALAIAQARRAAVDGIGWLRWIASIYDMNTIALTDAAKMVFPLFDIPNMGLRGVYIDNCRDWRHVNIPHLVKSNVPVVYPWTQSEASDPRFGRLSPEWLQVLDIDELAGGASDVRATGSFAPDPALFPADYPLDHPLCYNTLLERVDWDAPVGTNLGEAAGQKVHTVIVDFEGWRHRDAEYGEVTEATLANYYFIDVPATGIVTRHVFRYRPVTDRKDYDVPAVEDLPWGGPKAILRQREIGRFANAPVNTGVEFDEVSGELIIGHAFRSTQDGLVFEDELAEGLHPTLLGGRLDQEPLTHSARPQAPPRDEGPRATTGEAAATEQPHTSLLARIRSPEPEDDAVSQASYESHSDSSTVYTARMSDGEISEHQDSDNGSTTMASEEPVEAHTAVGLFAQQRRVLETTLSYSEPPADLSLPAHLAWDTRFMDMARLRLPDASVEVRMRCWVLSCDTVITMSEIFSKAIEHCMEFRLEVPLAKATLFRPNPMTQMEIQAGTWYQAGFSELMYDGRLDKLRLRDAYKSTVVSLLERPQGIAFVYAGGILSRLARQFGGEPLLRRAMAGPSAQVSYHHSGRVSEEREITTCDRYSEQEMFLMLGRVPTADRQSVERWLWPPTSILRDHFLFDGEWSARTEIWFQRYLRVFEAGEGRLRTAGEWQQYMRQFSRMRGRLPLTQQSWVRLKEDLDETWPSWNNRSVRDILHGIVDEDI</sequence>
<dbReference type="EMBL" id="KN832575">
    <property type="protein sequence ID" value="KII83583.1"/>
    <property type="molecule type" value="Genomic_DNA"/>
</dbReference>
<evidence type="ECO:0000313" key="3">
    <source>
        <dbReference type="Proteomes" id="UP000053263"/>
    </source>
</evidence>
<name>A0A0C9T642_PLICR</name>
<reference evidence="2 3" key="1">
    <citation type="submission" date="2014-06" db="EMBL/GenBank/DDBJ databases">
        <title>Evolutionary Origins and Diversification of the Mycorrhizal Mutualists.</title>
        <authorList>
            <consortium name="DOE Joint Genome Institute"/>
            <consortium name="Mycorrhizal Genomics Consortium"/>
            <person name="Kohler A."/>
            <person name="Kuo A."/>
            <person name="Nagy L.G."/>
            <person name="Floudas D."/>
            <person name="Copeland A."/>
            <person name="Barry K.W."/>
            <person name="Cichocki N."/>
            <person name="Veneault-Fourrey C."/>
            <person name="LaButti K."/>
            <person name="Lindquist E.A."/>
            <person name="Lipzen A."/>
            <person name="Lundell T."/>
            <person name="Morin E."/>
            <person name="Murat C."/>
            <person name="Riley R."/>
            <person name="Ohm R."/>
            <person name="Sun H."/>
            <person name="Tunlid A."/>
            <person name="Henrissat B."/>
            <person name="Grigoriev I.V."/>
            <person name="Hibbett D.S."/>
            <person name="Martin F."/>
        </authorList>
    </citation>
    <scope>NUCLEOTIDE SEQUENCE [LARGE SCALE GENOMIC DNA]</scope>
    <source>
        <strain evidence="2 3">FD-325 SS-3</strain>
    </source>
</reference>
<dbReference type="Proteomes" id="UP000053263">
    <property type="component" value="Unassembled WGS sequence"/>
</dbReference>
<keyword evidence="3" id="KW-1185">Reference proteome</keyword>
<feature type="compositionally biased region" description="Polar residues" evidence="1">
    <location>
        <begin position="516"/>
        <end position="529"/>
    </location>
</feature>
<evidence type="ECO:0000313" key="2">
    <source>
        <dbReference type="EMBL" id="KII83583.1"/>
    </source>
</evidence>
<dbReference type="OrthoDB" id="3270336at2759"/>
<evidence type="ECO:0000256" key="1">
    <source>
        <dbReference type="SAM" id="MobiDB-lite"/>
    </source>
</evidence>
<feature type="region of interest" description="Disordered" evidence="1">
    <location>
        <begin position="460"/>
        <end position="529"/>
    </location>
</feature>
<gene>
    <name evidence="2" type="ORF">PLICRDRAFT_180200</name>
</gene>
<protein>
    <submittedName>
        <fullName evidence="2">Uncharacterized protein</fullName>
    </submittedName>
</protein>
<accession>A0A0C9T642</accession>
<proteinExistence type="predicted"/>
<dbReference type="HOGENOM" id="CLU_016547_0_0_1"/>
<dbReference type="AlphaFoldDB" id="A0A0C9T642"/>
<organism evidence="2 3">
    <name type="scientific">Plicaturopsis crispa FD-325 SS-3</name>
    <dbReference type="NCBI Taxonomy" id="944288"/>
    <lineage>
        <taxon>Eukaryota</taxon>
        <taxon>Fungi</taxon>
        <taxon>Dikarya</taxon>
        <taxon>Basidiomycota</taxon>
        <taxon>Agaricomycotina</taxon>
        <taxon>Agaricomycetes</taxon>
        <taxon>Agaricomycetidae</taxon>
        <taxon>Amylocorticiales</taxon>
        <taxon>Amylocorticiaceae</taxon>
        <taxon>Plicatura</taxon>
        <taxon>Plicaturopsis crispa</taxon>
    </lineage>
</organism>